<comment type="caution">
    <text evidence="4">The sequence shown here is derived from an EMBL/GenBank/DDBJ whole genome shotgun (WGS) entry which is preliminary data.</text>
</comment>
<dbReference type="GO" id="GO:0016779">
    <property type="term" value="F:nucleotidyltransferase activity"/>
    <property type="evidence" value="ECO:0007669"/>
    <property type="project" value="UniProtKB-KW"/>
</dbReference>
<dbReference type="InterPro" id="IPR020845">
    <property type="entry name" value="AMP-binding_CS"/>
</dbReference>
<feature type="domain" description="AMP-dependent synthetase/ligase" evidence="2">
    <location>
        <begin position="44"/>
        <end position="413"/>
    </location>
</feature>
<dbReference type="Pfam" id="PF13193">
    <property type="entry name" value="AMP-binding_C"/>
    <property type="match status" value="1"/>
</dbReference>
<dbReference type="EC" id="2.7.7.58" evidence="4"/>
<dbReference type="Pfam" id="PF00501">
    <property type="entry name" value="AMP-binding"/>
    <property type="match status" value="1"/>
</dbReference>
<evidence type="ECO:0000313" key="5">
    <source>
        <dbReference type="Proteomes" id="UP000551501"/>
    </source>
</evidence>
<organism evidence="4 5">
    <name type="scientific">Gordonia humi</name>
    <dbReference type="NCBI Taxonomy" id="686429"/>
    <lineage>
        <taxon>Bacteria</taxon>
        <taxon>Bacillati</taxon>
        <taxon>Actinomycetota</taxon>
        <taxon>Actinomycetes</taxon>
        <taxon>Mycobacteriales</taxon>
        <taxon>Gordoniaceae</taxon>
        <taxon>Gordonia</taxon>
    </lineage>
</organism>
<dbReference type="Proteomes" id="UP000551501">
    <property type="component" value="Unassembled WGS sequence"/>
</dbReference>
<sequence length="552" mass="60046">MAIVDETVQTATIRNLIPDWPTEFADRYRELGLWEGKTFSTRLDEWAHLYAARTAVVDGDRRLTYRELAARTVELAHGLRGLGIGAGDAVLLQLPNSAEFIVSWFALQRLGAVPVHTQPGHRHLEVSYLAGATRAAAYITTDEFARFDHRLLAAQVADEVPSMTSVIIAGDLGDHAADDRFHVLGDLYVSGDNDFGATAAPSDIALLLLSGGTTGMPKLIGRTHDDYAYNSRVAGDRSRLDADSVYLAILPIAFNYTWNCPGVLSTFRVGGKVVLAPNQDPATCFELIEAEGVTMTAINPQLAPMWLDEREFTDSDLGSLKIIEIGSARLADYEARRIIDEFDATLQQILGMSEGLFCATHLDDDPELLATTQGVPVSEYDEIRVVDADGNVVPDGEVGELTVRGPYTLRGYFDAPEQTAKAVTEDGFYCTGDLVRRLESGHLIVSGRIKDQINRGGEKIAATEVEGALTEHPDIRSIAILGEPDDTLGERSVAFVVLEDGVDELTRRDLATFTESVGLSAYKAPDVVRVVGEMPLTPLGKMDKNALRKLLG</sequence>
<dbReference type="EMBL" id="JACIFP010000001">
    <property type="protein sequence ID" value="MBB4135085.1"/>
    <property type="molecule type" value="Genomic_DNA"/>
</dbReference>
<dbReference type="PANTHER" id="PTHR43767">
    <property type="entry name" value="LONG-CHAIN-FATTY-ACID--COA LIGASE"/>
    <property type="match status" value="1"/>
</dbReference>
<dbReference type="GO" id="GO:0016878">
    <property type="term" value="F:acid-thiol ligase activity"/>
    <property type="evidence" value="ECO:0007669"/>
    <property type="project" value="UniProtKB-ARBA"/>
</dbReference>
<evidence type="ECO:0000313" key="4">
    <source>
        <dbReference type="EMBL" id="MBB4135085.1"/>
    </source>
</evidence>
<dbReference type="Gene3D" id="3.40.50.980">
    <property type="match status" value="2"/>
</dbReference>
<dbReference type="AlphaFoldDB" id="A0A840EQH3"/>
<dbReference type="InterPro" id="IPR025110">
    <property type="entry name" value="AMP-bd_C"/>
</dbReference>
<evidence type="ECO:0000259" key="3">
    <source>
        <dbReference type="Pfam" id="PF13193"/>
    </source>
</evidence>
<protein>
    <submittedName>
        <fullName evidence="4">2,3-dihydroxybenzoate-AMP ligase</fullName>
        <ecNumber evidence="4">2.7.7.58</ecNumber>
    </submittedName>
</protein>
<keyword evidence="4" id="KW-0808">Transferase</keyword>
<evidence type="ECO:0000259" key="2">
    <source>
        <dbReference type="Pfam" id="PF00501"/>
    </source>
</evidence>
<dbReference type="Gene3D" id="3.30.300.30">
    <property type="match status" value="1"/>
</dbReference>
<dbReference type="InterPro" id="IPR050237">
    <property type="entry name" value="ATP-dep_AMP-bd_enzyme"/>
</dbReference>
<keyword evidence="4" id="KW-0548">Nucleotidyltransferase</keyword>
<dbReference type="InterPro" id="IPR000873">
    <property type="entry name" value="AMP-dep_synth/lig_dom"/>
</dbReference>
<dbReference type="RefSeq" id="WP_183370181.1">
    <property type="nucleotide sequence ID" value="NZ_BAABHL010000050.1"/>
</dbReference>
<dbReference type="PANTHER" id="PTHR43767:SF1">
    <property type="entry name" value="NONRIBOSOMAL PEPTIDE SYNTHASE PES1 (EUROFUNG)-RELATED"/>
    <property type="match status" value="1"/>
</dbReference>
<accession>A0A840EQH3</accession>
<feature type="domain" description="AMP-binding enzyme C-terminal" evidence="3">
    <location>
        <begin position="464"/>
        <end position="541"/>
    </location>
</feature>
<dbReference type="FunFam" id="2.30.38.10:FF:000003">
    <property type="entry name" value="Vibriobactin-specific 2,3-dihydroxybenzoate-AMP ligase"/>
    <property type="match status" value="1"/>
</dbReference>
<name>A0A840EQH3_9ACTN</name>
<reference evidence="4 5" key="1">
    <citation type="submission" date="2020-08" db="EMBL/GenBank/DDBJ databases">
        <title>Sequencing the genomes of 1000 actinobacteria strains.</title>
        <authorList>
            <person name="Klenk H.-P."/>
        </authorList>
    </citation>
    <scope>NUCLEOTIDE SEQUENCE [LARGE SCALE GENOMIC DNA]</scope>
    <source>
        <strain evidence="4 5">DSM 45298</strain>
    </source>
</reference>
<evidence type="ECO:0000256" key="1">
    <source>
        <dbReference type="ARBA" id="ARBA00022598"/>
    </source>
</evidence>
<proteinExistence type="predicted"/>
<dbReference type="InterPro" id="IPR045851">
    <property type="entry name" value="AMP-bd_C_sf"/>
</dbReference>
<keyword evidence="5" id="KW-1185">Reference proteome</keyword>
<keyword evidence="1 4" id="KW-0436">Ligase</keyword>
<dbReference type="PROSITE" id="PS00455">
    <property type="entry name" value="AMP_BINDING"/>
    <property type="match status" value="1"/>
</dbReference>
<dbReference type="Gene3D" id="2.30.38.10">
    <property type="entry name" value="Luciferase, Domain 3"/>
    <property type="match status" value="1"/>
</dbReference>
<gene>
    <name evidence="4" type="ORF">BKA16_001637</name>
</gene>
<dbReference type="SUPFAM" id="SSF56801">
    <property type="entry name" value="Acetyl-CoA synthetase-like"/>
    <property type="match status" value="1"/>
</dbReference>